<feature type="transmembrane region" description="Helical" evidence="1">
    <location>
        <begin position="223"/>
        <end position="241"/>
    </location>
</feature>
<dbReference type="AlphaFoldDB" id="A0A1J5R5E2"/>
<feature type="transmembrane region" description="Helical" evidence="1">
    <location>
        <begin position="143"/>
        <end position="166"/>
    </location>
</feature>
<name>A0A1J5R5E2_9ZZZZ</name>
<dbReference type="Pfam" id="PF12679">
    <property type="entry name" value="ABC2_membrane_2"/>
    <property type="match status" value="1"/>
</dbReference>
<dbReference type="EMBL" id="MLJW01000269">
    <property type="protein sequence ID" value="OIQ91113.1"/>
    <property type="molecule type" value="Genomic_DNA"/>
</dbReference>
<keyword evidence="1" id="KW-0472">Membrane</keyword>
<feature type="transmembrane region" description="Helical" evidence="1">
    <location>
        <begin position="65"/>
        <end position="85"/>
    </location>
</feature>
<keyword evidence="1" id="KW-0812">Transmembrane</keyword>
<accession>A0A1J5R5E2</accession>
<organism evidence="2">
    <name type="scientific">mine drainage metagenome</name>
    <dbReference type="NCBI Taxonomy" id="410659"/>
    <lineage>
        <taxon>unclassified sequences</taxon>
        <taxon>metagenomes</taxon>
        <taxon>ecological metagenomes</taxon>
    </lineage>
</organism>
<dbReference type="GO" id="GO:0140359">
    <property type="term" value="F:ABC-type transporter activity"/>
    <property type="evidence" value="ECO:0007669"/>
    <property type="project" value="InterPro"/>
</dbReference>
<feature type="transmembrane region" description="Helical" evidence="1">
    <location>
        <begin position="12"/>
        <end position="35"/>
    </location>
</feature>
<protein>
    <submittedName>
        <fullName evidence="2">ABC-2 family transporter protein</fullName>
    </submittedName>
</protein>
<proteinExistence type="predicted"/>
<sequence length="248" mass="27245">MIINVARKELKSMFASPMGWVILSLLMFAFGTHYLNGVNDYFAVMSGAMRPAERTGVTQFVGQTVYGLASFIMLFAVPLLSMRLISEERRSQTLPFLFSAPISLTEIVIGKFVGLVAFLSILIVYIAVMLSTLNIWADIDFGFIVANSIGLLLMVASFSALGLYFSSLTQQPVVAAILTFVALFALMILDRFFAGDPTNTLAGLSLTRHFQSFSGGLIDTGDIAYFVLFIVTFLTLTVRRLDADRLRG</sequence>
<evidence type="ECO:0000256" key="1">
    <source>
        <dbReference type="SAM" id="Phobius"/>
    </source>
</evidence>
<dbReference type="PANTHER" id="PTHR43471">
    <property type="entry name" value="ABC TRANSPORTER PERMEASE"/>
    <property type="match status" value="1"/>
</dbReference>
<keyword evidence="1" id="KW-1133">Transmembrane helix</keyword>
<feature type="transmembrane region" description="Helical" evidence="1">
    <location>
        <begin position="173"/>
        <end position="194"/>
    </location>
</feature>
<comment type="caution">
    <text evidence="2">The sequence shown here is derived from an EMBL/GenBank/DDBJ whole genome shotgun (WGS) entry which is preliminary data.</text>
</comment>
<feature type="transmembrane region" description="Helical" evidence="1">
    <location>
        <begin position="112"/>
        <end position="137"/>
    </location>
</feature>
<dbReference type="GO" id="GO:0005886">
    <property type="term" value="C:plasma membrane"/>
    <property type="evidence" value="ECO:0007669"/>
    <property type="project" value="UniProtKB-SubCell"/>
</dbReference>
<reference evidence="2" key="1">
    <citation type="submission" date="2016-10" db="EMBL/GenBank/DDBJ databases">
        <title>Sequence of Gallionella enrichment culture.</title>
        <authorList>
            <person name="Poehlein A."/>
            <person name="Muehling M."/>
            <person name="Daniel R."/>
        </authorList>
    </citation>
    <scope>NUCLEOTIDE SEQUENCE</scope>
</reference>
<evidence type="ECO:0000313" key="2">
    <source>
        <dbReference type="EMBL" id="OIQ91113.1"/>
    </source>
</evidence>
<gene>
    <name evidence="2" type="ORF">GALL_269640</name>
</gene>